<dbReference type="SUPFAM" id="SSF56954">
    <property type="entry name" value="Outer membrane efflux proteins (OEP)"/>
    <property type="match status" value="1"/>
</dbReference>
<organism evidence="2 3">
    <name type="scientific">Aerophobetes bacterium</name>
    <dbReference type="NCBI Taxonomy" id="2030807"/>
    <lineage>
        <taxon>Bacteria</taxon>
        <taxon>Candidatus Aerophobota</taxon>
    </lineage>
</organism>
<dbReference type="PROSITE" id="PS51257">
    <property type="entry name" value="PROKAR_LIPOPROTEIN"/>
    <property type="match status" value="1"/>
</dbReference>
<dbReference type="EMBL" id="NVUU01000016">
    <property type="protein sequence ID" value="PCI95519.1"/>
    <property type="molecule type" value="Genomic_DNA"/>
</dbReference>
<dbReference type="Proteomes" id="UP000217838">
    <property type="component" value="Unassembled WGS sequence"/>
</dbReference>
<evidence type="ECO:0000313" key="2">
    <source>
        <dbReference type="EMBL" id="PCI95519.1"/>
    </source>
</evidence>
<dbReference type="InterPro" id="IPR010131">
    <property type="entry name" value="MdtP/NodT-like"/>
</dbReference>
<dbReference type="Gene3D" id="1.20.1600.10">
    <property type="entry name" value="Outer membrane efflux proteins (OEP)"/>
    <property type="match status" value="1"/>
</dbReference>
<dbReference type="GO" id="GO:0015562">
    <property type="term" value="F:efflux transmembrane transporter activity"/>
    <property type="evidence" value="ECO:0007669"/>
    <property type="project" value="InterPro"/>
</dbReference>
<comment type="similarity">
    <text evidence="1">Belongs to the outer membrane factor (OMF) (TC 1.B.17) family.</text>
</comment>
<dbReference type="Pfam" id="PF02321">
    <property type="entry name" value="OEP"/>
    <property type="match status" value="1"/>
</dbReference>
<dbReference type="PANTHER" id="PTHR30203">
    <property type="entry name" value="OUTER MEMBRANE CATION EFFLUX PROTEIN"/>
    <property type="match status" value="1"/>
</dbReference>
<proteinExistence type="inferred from homology"/>
<gene>
    <name evidence="2" type="ORF">COB11_01925</name>
</gene>
<comment type="caution">
    <text evidence="2">The sequence shown here is derived from an EMBL/GenBank/DDBJ whole genome shotgun (WGS) entry which is preliminary data.</text>
</comment>
<reference evidence="3" key="1">
    <citation type="submission" date="2017-08" db="EMBL/GenBank/DDBJ databases">
        <title>A dynamic microbial community with high functional redundancy inhabits the cold, oxic subseafloor aquifer.</title>
        <authorList>
            <person name="Tully B.J."/>
            <person name="Wheat C.G."/>
            <person name="Glazer B.T."/>
            <person name="Huber J.A."/>
        </authorList>
    </citation>
    <scope>NUCLEOTIDE SEQUENCE [LARGE SCALE GENOMIC DNA]</scope>
</reference>
<dbReference type="AlphaFoldDB" id="A0A2A4YM00"/>
<evidence type="ECO:0000313" key="3">
    <source>
        <dbReference type="Proteomes" id="UP000217838"/>
    </source>
</evidence>
<dbReference type="PANTHER" id="PTHR30203:SF24">
    <property type="entry name" value="BLR4935 PROTEIN"/>
    <property type="match status" value="1"/>
</dbReference>
<sequence>MFILIIKKVFLLCTLVFLVSGCMRVDTDPKPAFSQVQEDITDLTSQNIYWDSSIQDSITTVSVEELLRNEITGDFAVQIALLNNRNLQAVYENLGVAKAQLAQAGLLKNPIFSFSYRFSTQSAVTDLINVSLFQNFLEILLIPLKKKMALAELEATKAMVTTQVLDVIAETKIAFYTLQTNEKIWNYKKQILLATELSYEAAQRLFEAGNIKDLKVSMERILYEQAKLEVASWEIAVLEAREKLNILMGLWGYQIDWKFASELPLIPTEEDEFENVENEAILSSIDLKVAFKELLATAAGFGVDTTRLVFPQFDMGVSSEREESVWYVGPAFSLAVPLFDFGQANSAKAQARIMQEWNQYTALSIEIRSKARSSRFFLLNAFRQSRYLEKVIVPLAEQITHYTLLQHNAMQLGIFHLLSAKREELEKRVQSVHMRQEYYVSRIVLQTLLNGHVLGKQFFEVPLRKHYE</sequence>
<name>A0A2A4YM00_UNCAE</name>
<dbReference type="InterPro" id="IPR003423">
    <property type="entry name" value="OMP_efflux"/>
</dbReference>
<protein>
    <submittedName>
        <fullName evidence="2">Outer membrane efflux protein</fullName>
    </submittedName>
</protein>
<evidence type="ECO:0000256" key="1">
    <source>
        <dbReference type="ARBA" id="ARBA00007613"/>
    </source>
</evidence>
<accession>A0A2A4YM00</accession>